<dbReference type="InterPro" id="IPR013078">
    <property type="entry name" value="His_Pase_superF_clade-1"/>
</dbReference>
<proteinExistence type="predicted"/>
<dbReference type="SMART" id="SM00855">
    <property type="entry name" value="PGAM"/>
    <property type="match status" value="1"/>
</dbReference>
<dbReference type="GO" id="GO:0005737">
    <property type="term" value="C:cytoplasm"/>
    <property type="evidence" value="ECO:0007669"/>
    <property type="project" value="TreeGrafter"/>
</dbReference>
<accession>A0A1G8GZ18</accession>
<name>A0A1G8GZ18_9BACL</name>
<dbReference type="Pfam" id="PF00300">
    <property type="entry name" value="His_Phos_1"/>
    <property type="match status" value="1"/>
</dbReference>
<dbReference type="EMBL" id="FNDX01000002">
    <property type="protein sequence ID" value="SDH99656.1"/>
    <property type="molecule type" value="Genomic_DNA"/>
</dbReference>
<dbReference type="InterPro" id="IPR050275">
    <property type="entry name" value="PGM_Phosphatase"/>
</dbReference>
<feature type="compositionally biased region" description="Basic and acidic residues" evidence="1">
    <location>
        <begin position="9"/>
        <end position="23"/>
    </location>
</feature>
<dbReference type="InterPro" id="IPR029033">
    <property type="entry name" value="His_PPase_superfam"/>
</dbReference>
<keyword evidence="3" id="KW-1185">Reference proteome</keyword>
<dbReference type="SUPFAM" id="SSF53254">
    <property type="entry name" value="Phosphoglycerate mutase-like"/>
    <property type="match status" value="1"/>
</dbReference>
<sequence length="191" mass="21952">MHTSIYMVRHGESPTKEGDYNERTRGLTEKGKRDALQVTDILRKEDIEVFVSSPYLRAILTIEDLARASGQEVILYEDLKERIFLNEDKRLPDEELIPLLELSFVDPDFALPGGESNADCQGRAIAVVKELLNYYNGRKIALGTHGAVMTLIMNHYDKIYDLDFLLNMSKPDVYRLDFDGEELVNVIRLWK</sequence>
<dbReference type="OrthoDB" id="2185101at2"/>
<dbReference type="STRING" id="1174501.SAMN05216192_102250"/>
<evidence type="ECO:0000313" key="3">
    <source>
        <dbReference type="Proteomes" id="UP000199050"/>
    </source>
</evidence>
<feature type="region of interest" description="Disordered" evidence="1">
    <location>
        <begin position="1"/>
        <end position="23"/>
    </location>
</feature>
<dbReference type="AlphaFoldDB" id="A0A1G8GZ18"/>
<protein>
    <submittedName>
        <fullName evidence="2">2,3-bisphosphoglycerate-dependent phosphoglycerate mutase</fullName>
    </submittedName>
</protein>
<organism evidence="2 3">
    <name type="scientific">Paenibacillus typhae</name>
    <dbReference type="NCBI Taxonomy" id="1174501"/>
    <lineage>
        <taxon>Bacteria</taxon>
        <taxon>Bacillati</taxon>
        <taxon>Bacillota</taxon>
        <taxon>Bacilli</taxon>
        <taxon>Bacillales</taxon>
        <taxon>Paenibacillaceae</taxon>
        <taxon>Paenibacillus</taxon>
    </lineage>
</organism>
<dbReference type="Proteomes" id="UP000199050">
    <property type="component" value="Unassembled WGS sequence"/>
</dbReference>
<gene>
    <name evidence="2" type="ORF">SAMN05216192_102250</name>
</gene>
<evidence type="ECO:0000256" key="1">
    <source>
        <dbReference type="SAM" id="MobiDB-lite"/>
    </source>
</evidence>
<dbReference type="PANTHER" id="PTHR48100:SF59">
    <property type="entry name" value="ADENOSYLCOBALAMIN_ALPHA-RIBAZOLE PHOSPHATASE"/>
    <property type="match status" value="1"/>
</dbReference>
<dbReference type="CDD" id="cd07067">
    <property type="entry name" value="HP_PGM_like"/>
    <property type="match status" value="1"/>
</dbReference>
<reference evidence="3" key="1">
    <citation type="submission" date="2016-10" db="EMBL/GenBank/DDBJ databases">
        <authorList>
            <person name="Varghese N."/>
            <person name="Submissions S."/>
        </authorList>
    </citation>
    <scope>NUCLEOTIDE SEQUENCE [LARGE SCALE GENOMIC DNA]</scope>
    <source>
        <strain evidence="3">CGMCC 1.11012</strain>
    </source>
</reference>
<dbReference type="Gene3D" id="3.40.50.1240">
    <property type="entry name" value="Phosphoglycerate mutase-like"/>
    <property type="match status" value="1"/>
</dbReference>
<dbReference type="RefSeq" id="WP_090712003.1">
    <property type="nucleotide sequence ID" value="NZ_CBCSKY010000003.1"/>
</dbReference>
<evidence type="ECO:0000313" key="2">
    <source>
        <dbReference type="EMBL" id="SDH99656.1"/>
    </source>
</evidence>
<dbReference type="GO" id="GO:0016791">
    <property type="term" value="F:phosphatase activity"/>
    <property type="evidence" value="ECO:0007669"/>
    <property type="project" value="TreeGrafter"/>
</dbReference>
<dbReference type="PANTHER" id="PTHR48100">
    <property type="entry name" value="BROAD-SPECIFICITY PHOSPHATASE YOR283W-RELATED"/>
    <property type="match status" value="1"/>
</dbReference>